<sequence length="122" mass="13641">MACATKIGINPHALQRAAQYFRMSTDHQEYSPRFQRETIAEYARAHNFRVVCHATKWGIETVAKEIRSFGSDFVIVEPGARAPPSGSASIVRNRCPRTTPRLLAISGARLTMATSNFHVPQR</sequence>
<gene>
    <name evidence="1" type="ORF">J2793_006453</name>
</gene>
<name>A0AB73ILU2_9BURK</name>
<organism evidence="1 2">
    <name type="scientific">Paraburkholderia caledonica</name>
    <dbReference type="NCBI Taxonomy" id="134536"/>
    <lineage>
        <taxon>Bacteria</taxon>
        <taxon>Pseudomonadati</taxon>
        <taxon>Pseudomonadota</taxon>
        <taxon>Betaproteobacteria</taxon>
        <taxon>Burkholderiales</taxon>
        <taxon>Burkholderiaceae</taxon>
        <taxon>Paraburkholderia</taxon>
    </lineage>
</organism>
<evidence type="ECO:0000313" key="2">
    <source>
        <dbReference type="Proteomes" id="UP001229486"/>
    </source>
</evidence>
<dbReference type="Proteomes" id="UP001229486">
    <property type="component" value="Unassembled WGS sequence"/>
</dbReference>
<dbReference type="AlphaFoldDB" id="A0AB73ILU2"/>
<dbReference type="EMBL" id="JAURTK010000014">
    <property type="protein sequence ID" value="MDP9650978.1"/>
    <property type="molecule type" value="Genomic_DNA"/>
</dbReference>
<dbReference type="Gene3D" id="3.40.50.1390">
    <property type="entry name" value="Resolvase, N-terminal catalytic domain"/>
    <property type="match status" value="1"/>
</dbReference>
<dbReference type="GO" id="GO:0003677">
    <property type="term" value="F:DNA binding"/>
    <property type="evidence" value="ECO:0007669"/>
    <property type="project" value="InterPro"/>
</dbReference>
<comment type="caution">
    <text evidence="1">The sequence shown here is derived from an EMBL/GenBank/DDBJ whole genome shotgun (WGS) entry which is preliminary data.</text>
</comment>
<evidence type="ECO:0000313" key="1">
    <source>
        <dbReference type="EMBL" id="MDP9650978.1"/>
    </source>
</evidence>
<dbReference type="InterPro" id="IPR036162">
    <property type="entry name" value="Resolvase-like_N_sf"/>
</dbReference>
<accession>A0AB73ILU2</accession>
<evidence type="ECO:0008006" key="3">
    <source>
        <dbReference type="Google" id="ProtNLM"/>
    </source>
</evidence>
<proteinExistence type="predicted"/>
<protein>
    <recommendedName>
        <fullName evidence="3">Amidohydrolase-related domain-containing protein</fullName>
    </recommendedName>
</protein>
<reference evidence="1" key="1">
    <citation type="submission" date="2023-07" db="EMBL/GenBank/DDBJ databases">
        <title>Sorghum-associated microbial communities from plants grown in Nebraska, USA.</title>
        <authorList>
            <person name="Schachtman D."/>
        </authorList>
    </citation>
    <scope>NUCLEOTIDE SEQUENCE</scope>
    <source>
        <strain evidence="1">DS1061</strain>
    </source>
</reference>
<dbReference type="GO" id="GO:0000150">
    <property type="term" value="F:DNA strand exchange activity"/>
    <property type="evidence" value="ECO:0007669"/>
    <property type="project" value="InterPro"/>
</dbReference>